<dbReference type="GO" id="GO:0022857">
    <property type="term" value="F:transmembrane transporter activity"/>
    <property type="evidence" value="ECO:0007669"/>
    <property type="project" value="TreeGrafter"/>
</dbReference>
<feature type="repeat" description="Solcar" evidence="9">
    <location>
        <begin position="91"/>
        <end position="176"/>
    </location>
</feature>
<dbReference type="Gene3D" id="1.50.40.10">
    <property type="entry name" value="Mitochondrial carrier domain"/>
    <property type="match status" value="1"/>
</dbReference>
<dbReference type="InterPro" id="IPR023395">
    <property type="entry name" value="MCP_dom_sf"/>
</dbReference>
<evidence type="ECO:0000256" key="9">
    <source>
        <dbReference type="PROSITE-ProRule" id="PRU00282"/>
    </source>
</evidence>
<proteinExistence type="inferred from homology"/>
<evidence type="ECO:0000256" key="7">
    <source>
        <dbReference type="ARBA" id="ARBA00023128"/>
    </source>
</evidence>
<dbReference type="EMBL" id="CAJNOR010000020">
    <property type="protein sequence ID" value="CAF0756771.1"/>
    <property type="molecule type" value="Genomic_DNA"/>
</dbReference>
<dbReference type="Proteomes" id="UP000663828">
    <property type="component" value="Unassembled WGS sequence"/>
</dbReference>
<protein>
    <recommendedName>
        <fullName evidence="14">Mitochondrial carrier protein</fullName>
    </recommendedName>
</protein>
<evidence type="ECO:0000313" key="11">
    <source>
        <dbReference type="EMBL" id="CAF0756771.1"/>
    </source>
</evidence>
<comment type="caution">
    <text evidence="11">The sequence shown here is derived from an EMBL/GenBank/DDBJ whole genome shotgun (WGS) entry which is preliminary data.</text>
</comment>
<keyword evidence="6" id="KW-1133">Transmembrane helix</keyword>
<dbReference type="SUPFAM" id="SSF103506">
    <property type="entry name" value="Mitochondrial carrier"/>
    <property type="match status" value="1"/>
</dbReference>
<sequence>MKDFAAGLFAGVISTLVSHPIDTLKVTMQYHSTHSIPGAVKSIIQLNSIQGFYRGVAPHLLTQCASQTAFYGSYASCLRMLGCNRDNRASITLFDNFVAGCFGGLVQSFPSSVLELLKIRLQTTTHQQEANFYQVLRHVLQTEGIRGLSRGLHATIWRDTPTYGIYMMIYDPLRDYLHELLSSEFLGGFISGGTVGVISWTLACPVDICKSKQQAGYTNKNLGQCLVEIYRIENGIHAFYCGWTAIATRAFLLNAVSLFVWDHSRRWFG</sequence>
<dbReference type="InterPro" id="IPR018108">
    <property type="entry name" value="MCP_transmembrane"/>
</dbReference>
<gene>
    <name evidence="12" type="ORF">EDS130_LOCUS19158</name>
    <name evidence="11" type="ORF">XAT740_LOCUS720</name>
</gene>
<comment type="similarity">
    <text evidence="2 10">Belongs to the mitochondrial carrier (TC 2.A.29) family.</text>
</comment>
<keyword evidence="5" id="KW-0677">Repeat</keyword>
<evidence type="ECO:0000256" key="2">
    <source>
        <dbReference type="ARBA" id="ARBA00006375"/>
    </source>
</evidence>
<dbReference type="OrthoDB" id="193856at2759"/>
<evidence type="ECO:0000313" key="13">
    <source>
        <dbReference type="Proteomes" id="UP000663828"/>
    </source>
</evidence>
<keyword evidence="3 10" id="KW-0813">Transport</keyword>
<evidence type="ECO:0000256" key="5">
    <source>
        <dbReference type="ARBA" id="ARBA00022737"/>
    </source>
</evidence>
<evidence type="ECO:0000256" key="1">
    <source>
        <dbReference type="ARBA" id="ARBA00004225"/>
    </source>
</evidence>
<keyword evidence="7" id="KW-0496">Mitochondrion</keyword>
<evidence type="ECO:0000256" key="8">
    <source>
        <dbReference type="ARBA" id="ARBA00023136"/>
    </source>
</evidence>
<dbReference type="AlphaFoldDB" id="A0A813PLE2"/>
<name>A0A813PLE2_ADIRI</name>
<reference evidence="11" key="1">
    <citation type="submission" date="2021-02" db="EMBL/GenBank/DDBJ databases">
        <authorList>
            <person name="Nowell W R."/>
        </authorList>
    </citation>
    <scope>NUCLEOTIDE SEQUENCE</scope>
</reference>
<feature type="repeat" description="Solcar" evidence="9">
    <location>
        <begin position="1"/>
        <end position="80"/>
    </location>
</feature>
<evidence type="ECO:0000256" key="10">
    <source>
        <dbReference type="RuleBase" id="RU000488"/>
    </source>
</evidence>
<organism evidence="11 13">
    <name type="scientific">Adineta ricciae</name>
    <name type="common">Rotifer</name>
    <dbReference type="NCBI Taxonomy" id="249248"/>
    <lineage>
        <taxon>Eukaryota</taxon>
        <taxon>Metazoa</taxon>
        <taxon>Spiralia</taxon>
        <taxon>Gnathifera</taxon>
        <taxon>Rotifera</taxon>
        <taxon>Eurotatoria</taxon>
        <taxon>Bdelloidea</taxon>
        <taxon>Adinetida</taxon>
        <taxon>Adinetidae</taxon>
        <taxon>Adineta</taxon>
    </lineage>
</organism>
<dbReference type="GO" id="GO:0031966">
    <property type="term" value="C:mitochondrial membrane"/>
    <property type="evidence" value="ECO:0007669"/>
    <property type="project" value="UniProtKB-SubCell"/>
</dbReference>
<evidence type="ECO:0000256" key="3">
    <source>
        <dbReference type="ARBA" id="ARBA00022448"/>
    </source>
</evidence>
<keyword evidence="8 9" id="KW-0472">Membrane</keyword>
<evidence type="ECO:0000256" key="4">
    <source>
        <dbReference type="ARBA" id="ARBA00022692"/>
    </source>
</evidence>
<dbReference type="PANTHER" id="PTHR45624:SF10">
    <property type="entry name" value="SLC (SOLUTE CARRIER) HOMOLOG"/>
    <property type="match status" value="1"/>
</dbReference>
<keyword evidence="4 9" id="KW-0812">Transmembrane</keyword>
<evidence type="ECO:0000313" key="12">
    <source>
        <dbReference type="EMBL" id="CAF1084685.1"/>
    </source>
</evidence>
<accession>A0A813PLE2</accession>
<keyword evidence="13" id="KW-1185">Reference proteome</keyword>
<dbReference type="EMBL" id="CAJNOJ010000091">
    <property type="protein sequence ID" value="CAF1084685.1"/>
    <property type="molecule type" value="Genomic_DNA"/>
</dbReference>
<evidence type="ECO:0008006" key="14">
    <source>
        <dbReference type="Google" id="ProtNLM"/>
    </source>
</evidence>
<dbReference type="PROSITE" id="PS50920">
    <property type="entry name" value="SOLCAR"/>
    <property type="match status" value="3"/>
</dbReference>
<dbReference type="Proteomes" id="UP000663852">
    <property type="component" value="Unassembled WGS sequence"/>
</dbReference>
<dbReference type="Pfam" id="PF00153">
    <property type="entry name" value="Mito_carr"/>
    <property type="match status" value="3"/>
</dbReference>
<comment type="subcellular location">
    <subcellularLocation>
        <location evidence="1">Mitochondrion membrane</location>
        <topology evidence="1">Multi-pass membrane protein</topology>
    </subcellularLocation>
</comment>
<dbReference type="PANTHER" id="PTHR45624">
    <property type="entry name" value="MITOCHONDRIAL BASIC AMINO ACIDS TRANSPORTER-RELATED"/>
    <property type="match status" value="1"/>
</dbReference>
<feature type="repeat" description="Solcar" evidence="9">
    <location>
        <begin position="183"/>
        <end position="267"/>
    </location>
</feature>
<dbReference type="InterPro" id="IPR050567">
    <property type="entry name" value="Mitochondrial_Carrier"/>
</dbReference>
<evidence type="ECO:0000256" key="6">
    <source>
        <dbReference type="ARBA" id="ARBA00022989"/>
    </source>
</evidence>